<dbReference type="Pfam" id="PF00903">
    <property type="entry name" value="Glyoxalase"/>
    <property type="match status" value="1"/>
</dbReference>
<dbReference type="InterPro" id="IPR050383">
    <property type="entry name" value="GlyoxalaseI/FosfomycinResist"/>
</dbReference>
<dbReference type="PANTHER" id="PTHR21366:SF31">
    <property type="entry name" value="METALLOTHIOL TRANSFERASE FOSB"/>
    <property type="match status" value="1"/>
</dbReference>
<feature type="domain" description="VOC" evidence="1">
    <location>
        <begin position="37"/>
        <end position="160"/>
    </location>
</feature>
<organism evidence="2 3">
    <name type="scientific">Streptomyces zhihengii</name>
    <dbReference type="NCBI Taxonomy" id="1818004"/>
    <lineage>
        <taxon>Bacteria</taxon>
        <taxon>Bacillati</taxon>
        <taxon>Actinomycetota</taxon>
        <taxon>Actinomycetes</taxon>
        <taxon>Kitasatosporales</taxon>
        <taxon>Streptomycetaceae</taxon>
        <taxon>Streptomyces</taxon>
    </lineage>
</organism>
<dbReference type="InterPro" id="IPR037523">
    <property type="entry name" value="VOC_core"/>
</dbReference>
<dbReference type="EMBL" id="JAFEJA010000002">
    <property type="protein sequence ID" value="MBM9623231.1"/>
    <property type="molecule type" value="Genomic_DNA"/>
</dbReference>
<evidence type="ECO:0000313" key="3">
    <source>
        <dbReference type="Proteomes" id="UP000664109"/>
    </source>
</evidence>
<dbReference type="Proteomes" id="UP000664109">
    <property type="component" value="Unassembled WGS sequence"/>
</dbReference>
<dbReference type="SUPFAM" id="SSF54593">
    <property type="entry name" value="Glyoxalase/Bleomycin resistance protein/Dihydroxybiphenyl dioxygenase"/>
    <property type="match status" value="1"/>
</dbReference>
<name>A0ABS2V084_9ACTN</name>
<dbReference type="Gene3D" id="3.10.180.10">
    <property type="entry name" value="2,3-Dihydroxybiphenyl 1,2-Dioxygenase, domain 1"/>
    <property type="match status" value="1"/>
</dbReference>
<evidence type="ECO:0000313" key="2">
    <source>
        <dbReference type="EMBL" id="MBM9623231.1"/>
    </source>
</evidence>
<proteinExistence type="predicted"/>
<reference evidence="2 3" key="1">
    <citation type="journal article" date="2016" name="Arch. Microbiol.">
        <title>Streptomyces zhihengii sp. nov., isolated from rhizospheric soil of Psammosilene tunicoides.</title>
        <authorList>
            <person name="Huang M.J."/>
            <person name="Fei J.J."/>
            <person name="Salam N."/>
            <person name="Kim C.J."/>
            <person name="Hozzein W.N."/>
            <person name="Xiao M."/>
            <person name="Huang H.Q."/>
            <person name="Li W.J."/>
        </authorList>
    </citation>
    <scope>NUCLEOTIDE SEQUENCE [LARGE SCALE GENOMIC DNA]</scope>
    <source>
        <strain evidence="2 3">YIM T102</strain>
    </source>
</reference>
<dbReference type="CDD" id="cd06587">
    <property type="entry name" value="VOC"/>
    <property type="match status" value="1"/>
</dbReference>
<dbReference type="RefSeq" id="WP_205377388.1">
    <property type="nucleotide sequence ID" value="NZ_JAFEJA010000002.1"/>
</dbReference>
<dbReference type="InterPro" id="IPR004360">
    <property type="entry name" value="Glyas_Fos-R_dOase_dom"/>
</dbReference>
<dbReference type="InterPro" id="IPR029068">
    <property type="entry name" value="Glyas_Bleomycin-R_OHBP_Dase"/>
</dbReference>
<gene>
    <name evidence="2" type="ORF">JE024_32025</name>
</gene>
<accession>A0ABS2V084</accession>
<evidence type="ECO:0000259" key="1">
    <source>
        <dbReference type="PROSITE" id="PS51819"/>
    </source>
</evidence>
<dbReference type="PROSITE" id="PS51819">
    <property type="entry name" value="VOC"/>
    <property type="match status" value="1"/>
</dbReference>
<comment type="caution">
    <text evidence="2">The sequence shown here is derived from an EMBL/GenBank/DDBJ whole genome shotgun (WGS) entry which is preliminary data.</text>
</comment>
<sequence>MPQPEGAALEAIRARREELRSRYLHAPADRPVSSARGVHHVAFICRDVEETIRFYQEFLGFPLVEIVENRDYRGSTHFFFDIGNNNLLGFFDFPGHDHPPATETVGGVQHLALSVDVQQYTAARKALDAAGVEYLGPDRGVEDSLYLHDPNGVPLELYRERLGIFDGEQILETAVDD</sequence>
<protein>
    <submittedName>
        <fullName evidence="2">VOC family protein</fullName>
    </submittedName>
</protein>
<dbReference type="PANTHER" id="PTHR21366">
    <property type="entry name" value="GLYOXALASE FAMILY PROTEIN"/>
    <property type="match status" value="1"/>
</dbReference>
<keyword evidence="3" id="KW-1185">Reference proteome</keyword>